<organism evidence="1 2">
    <name type="scientific">Campylobacter gracilis RM3268</name>
    <dbReference type="NCBI Taxonomy" id="553220"/>
    <lineage>
        <taxon>Bacteria</taxon>
        <taxon>Pseudomonadati</taxon>
        <taxon>Campylobacterota</taxon>
        <taxon>Epsilonproteobacteria</taxon>
        <taxon>Campylobacterales</taxon>
        <taxon>Campylobacteraceae</taxon>
        <taxon>Campylobacter</taxon>
    </lineage>
</organism>
<accession>C8PKR2</accession>
<protein>
    <submittedName>
        <fullName evidence="1">Uncharacterized protein</fullName>
    </submittedName>
</protein>
<sequence length="37" mass="4127">MIVPSKSNKTRFIASPSKILAAQILKFAYKKGVKFKS</sequence>
<name>C8PKR2_9BACT</name>
<comment type="caution">
    <text evidence="1">The sequence shown here is derived from an EMBL/GenBank/DDBJ whole genome shotgun (WGS) entry which is preliminary data.</text>
</comment>
<evidence type="ECO:0000313" key="1">
    <source>
        <dbReference type="EMBL" id="EEV16671.1"/>
    </source>
</evidence>
<keyword evidence="2" id="KW-1185">Reference proteome</keyword>
<proteinExistence type="predicted"/>
<reference evidence="1 2" key="1">
    <citation type="submission" date="2009-07" db="EMBL/GenBank/DDBJ databases">
        <authorList>
            <person name="Madupu R."/>
            <person name="Sebastian Y."/>
            <person name="Durkin A.S."/>
            <person name="Torralba M."/>
            <person name="Methe B."/>
            <person name="Sutton G.G."/>
            <person name="Strausberg R.L."/>
            <person name="Nelson K.E."/>
        </authorList>
    </citation>
    <scope>NUCLEOTIDE SEQUENCE [LARGE SCALE GENOMIC DNA]</scope>
    <source>
        <strain evidence="1 2">RM3268</strain>
    </source>
</reference>
<dbReference type="EMBL" id="ACYG01000030">
    <property type="protein sequence ID" value="EEV16671.1"/>
    <property type="molecule type" value="Genomic_DNA"/>
</dbReference>
<gene>
    <name evidence="1" type="ORF">CAMGR0001_0285</name>
</gene>
<dbReference type="Proteomes" id="UP000005709">
    <property type="component" value="Unassembled WGS sequence"/>
</dbReference>
<dbReference type="AlphaFoldDB" id="C8PKR2"/>
<evidence type="ECO:0000313" key="2">
    <source>
        <dbReference type="Proteomes" id="UP000005709"/>
    </source>
</evidence>